<proteinExistence type="inferred from homology"/>
<dbReference type="EMBL" id="LR217698">
    <property type="protein sequence ID" value="VFP78431.1"/>
    <property type="molecule type" value="Genomic_DNA"/>
</dbReference>
<dbReference type="Pfam" id="PF01259">
    <property type="entry name" value="SAICAR_synt"/>
    <property type="match status" value="1"/>
</dbReference>
<dbReference type="GO" id="GO:0004639">
    <property type="term" value="F:phosphoribosylaminoimidazolesuccinocarboxamide synthase activity"/>
    <property type="evidence" value="ECO:0007669"/>
    <property type="project" value="UniProtKB-UniRule"/>
</dbReference>
<dbReference type="InterPro" id="IPR001636">
    <property type="entry name" value="SAICAR_synth"/>
</dbReference>
<dbReference type="GO" id="GO:0006189">
    <property type="term" value="P:'de novo' IMP biosynthetic process"/>
    <property type="evidence" value="ECO:0007669"/>
    <property type="project" value="UniProtKB-UniRule"/>
</dbReference>
<evidence type="ECO:0000256" key="10">
    <source>
        <dbReference type="ARBA" id="ARBA00048475"/>
    </source>
</evidence>
<dbReference type="UniPathway" id="UPA00074">
    <property type="reaction ID" value="UER00131"/>
</dbReference>
<dbReference type="CDD" id="cd01415">
    <property type="entry name" value="SAICAR_synt_PurC"/>
    <property type="match status" value="1"/>
</dbReference>
<keyword evidence="5 11" id="KW-0436">Ligase</keyword>
<name>A0A451CYF9_9GAMM</name>
<keyword evidence="6 11" id="KW-0547">Nucleotide-binding</keyword>
<dbReference type="PROSITE" id="PS01057">
    <property type="entry name" value="SAICAR_SYNTHETASE_1"/>
    <property type="match status" value="1"/>
</dbReference>
<reference evidence="13 14" key="1">
    <citation type="submission" date="2019-02" db="EMBL/GenBank/DDBJ databases">
        <authorList>
            <person name="Manzano-Marin A."/>
            <person name="Manzano-Marin A."/>
        </authorList>
    </citation>
    <scope>NUCLEOTIDE SEQUENCE [LARGE SCALE GENOMIC DNA]</scope>
    <source>
        <strain evidence="13 14">ErCicurtihirsuta</strain>
    </source>
</reference>
<dbReference type="PANTHER" id="PTHR43599">
    <property type="entry name" value="MULTIFUNCTIONAL PROTEIN ADE2"/>
    <property type="match status" value="1"/>
</dbReference>
<dbReference type="FunFam" id="3.30.470.20:FF:000006">
    <property type="entry name" value="Phosphoribosylaminoimidazole-succinocarboxamide synthase"/>
    <property type="match status" value="1"/>
</dbReference>
<dbReference type="InterPro" id="IPR050089">
    <property type="entry name" value="SAICAR_synthetase"/>
</dbReference>
<dbReference type="OrthoDB" id="9801549at2"/>
<keyword evidence="7 11" id="KW-0658">Purine biosynthesis</keyword>
<comment type="pathway">
    <text evidence="1 11">Purine metabolism; IMP biosynthesis via de novo pathway; 5-amino-1-(5-phospho-D-ribosyl)imidazole-4-carboxamide from 5-amino-1-(5-phospho-D-ribosyl)imidazole-4-carboxylate: step 1/2.</text>
</comment>
<evidence type="ECO:0000256" key="1">
    <source>
        <dbReference type="ARBA" id="ARBA00004672"/>
    </source>
</evidence>
<dbReference type="FunFam" id="3.30.200.20:FF:000086">
    <property type="entry name" value="Phosphoribosylaminoimidazole-succinocarboxamide synthase"/>
    <property type="match status" value="1"/>
</dbReference>
<evidence type="ECO:0000256" key="8">
    <source>
        <dbReference type="ARBA" id="ARBA00022840"/>
    </source>
</evidence>
<keyword evidence="8 11" id="KW-0067">ATP-binding</keyword>
<evidence type="ECO:0000256" key="6">
    <source>
        <dbReference type="ARBA" id="ARBA00022741"/>
    </source>
</evidence>
<feature type="domain" description="SAICAR synthetase/ADE2 N-terminal" evidence="12">
    <location>
        <begin position="7"/>
        <end position="230"/>
    </location>
</feature>
<dbReference type="PANTHER" id="PTHR43599:SF3">
    <property type="entry name" value="SI:DKEY-6E2.2"/>
    <property type="match status" value="1"/>
</dbReference>
<evidence type="ECO:0000256" key="3">
    <source>
        <dbReference type="ARBA" id="ARBA00012217"/>
    </source>
</evidence>
<comment type="similarity">
    <text evidence="2 11">Belongs to the SAICAR synthetase family.</text>
</comment>
<dbReference type="InterPro" id="IPR028923">
    <property type="entry name" value="SAICAR_synt/ADE2_N"/>
</dbReference>
<accession>A0A451CYF9</accession>
<dbReference type="InterPro" id="IPR018236">
    <property type="entry name" value="SAICAR_synthetase_CS"/>
</dbReference>
<evidence type="ECO:0000256" key="2">
    <source>
        <dbReference type="ARBA" id="ARBA00010190"/>
    </source>
</evidence>
<dbReference type="Gene3D" id="3.30.200.20">
    <property type="entry name" value="Phosphorylase Kinase, domain 1"/>
    <property type="match status" value="1"/>
</dbReference>
<dbReference type="HAMAP" id="MF_00137">
    <property type="entry name" value="SAICAR_synth"/>
    <property type="match status" value="1"/>
</dbReference>
<dbReference type="GO" id="GO:0005524">
    <property type="term" value="F:ATP binding"/>
    <property type="evidence" value="ECO:0007669"/>
    <property type="project" value="UniProtKB-KW"/>
</dbReference>
<gene>
    <name evidence="11 13" type="primary">purC</name>
    <name evidence="13" type="ORF">ERCICURT3053_055</name>
</gene>
<evidence type="ECO:0000313" key="13">
    <source>
        <dbReference type="EMBL" id="VFP78431.1"/>
    </source>
</evidence>
<dbReference type="PROSITE" id="PS01058">
    <property type="entry name" value="SAICAR_SYNTHETASE_2"/>
    <property type="match status" value="1"/>
</dbReference>
<dbReference type="Gene3D" id="3.30.470.20">
    <property type="entry name" value="ATP-grasp fold, B domain"/>
    <property type="match status" value="1"/>
</dbReference>
<dbReference type="GO" id="GO:0009236">
    <property type="term" value="P:cobalamin biosynthetic process"/>
    <property type="evidence" value="ECO:0007669"/>
    <property type="project" value="InterPro"/>
</dbReference>
<dbReference type="AlphaFoldDB" id="A0A451CYF9"/>
<sequence>MQKKYELYRGKVKTLYSTNDPDLLVIEFRDAVSALDGKRIEYFKRKGLINNKLNYFIMSMLEKSGISTHVQSLYSHNEVVVKNLDMIPLECVIRNRSAGSLVQRLGVVEGRVLDPPIFEIFLKNDSKHDPLVNESHCQTLNLVDMNHLVCMRGLSFKINDFLYRLFDSLDLILVDFKLEFGLFDGKVVLGDEFSPDSARLWDRDTLNKMDKDIYRCGLPGLIDAYEDLADRLGVILD</sequence>
<dbReference type="RefSeq" id="WP_157992284.1">
    <property type="nucleotide sequence ID" value="NZ_LR217698.1"/>
</dbReference>
<dbReference type="Proteomes" id="UP000294364">
    <property type="component" value="Chromosome"/>
</dbReference>
<dbReference type="EC" id="6.3.2.6" evidence="3 11"/>
<organism evidence="13 14">
    <name type="scientific">Candidatus Erwinia haradaeae</name>
    <dbReference type="NCBI Taxonomy" id="1922217"/>
    <lineage>
        <taxon>Bacteria</taxon>
        <taxon>Pseudomonadati</taxon>
        <taxon>Pseudomonadota</taxon>
        <taxon>Gammaproteobacteria</taxon>
        <taxon>Enterobacterales</taxon>
        <taxon>Erwiniaceae</taxon>
        <taxon>Erwinia</taxon>
    </lineage>
</organism>
<dbReference type="GO" id="GO:0005829">
    <property type="term" value="C:cytosol"/>
    <property type="evidence" value="ECO:0007669"/>
    <property type="project" value="TreeGrafter"/>
</dbReference>
<evidence type="ECO:0000256" key="4">
    <source>
        <dbReference type="ARBA" id="ARBA00016460"/>
    </source>
</evidence>
<dbReference type="SUPFAM" id="SSF56104">
    <property type="entry name" value="SAICAR synthase-like"/>
    <property type="match status" value="1"/>
</dbReference>
<evidence type="ECO:0000259" key="12">
    <source>
        <dbReference type="Pfam" id="PF01259"/>
    </source>
</evidence>
<evidence type="ECO:0000256" key="9">
    <source>
        <dbReference type="ARBA" id="ARBA00030409"/>
    </source>
</evidence>
<dbReference type="NCBIfam" id="TIGR00081">
    <property type="entry name" value="purC"/>
    <property type="match status" value="1"/>
</dbReference>
<evidence type="ECO:0000256" key="5">
    <source>
        <dbReference type="ARBA" id="ARBA00022598"/>
    </source>
</evidence>
<dbReference type="InterPro" id="IPR033934">
    <property type="entry name" value="SAICAR_synt_PurC"/>
</dbReference>
<comment type="catalytic activity">
    <reaction evidence="10 11">
        <text>5-amino-1-(5-phospho-D-ribosyl)imidazole-4-carboxylate + L-aspartate + ATP = (2S)-2-[5-amino-1-(5-phospho-beta-D-ribosyl)imidazole-4-carboxamido]succinate + ADP + phosphate + 2 H(+)</text>
        <dbReference type="Rhea" id="RHEA:22628"/>
        <dbReference type="ChEBI" id="CHEBI:15378"/>
        <dbReference type="ChEBI" id="CHEBI:29991"/>
        <dbReference type="ChEBI" id="CHEBI:30616"/>
        <dbReference type="ChEBI" id="CHEBI:43474"/>
        <dbReference type="ChEBI" id="CHEBI:58443"/>
        <dbReference type="ChEBI" id="CHEBI:77657"/>
        <dbReference type="ChEBI" id="CHEBI:456216"/>
        <dbReference type="EC" id="6.3.2.6"/>
    </reaction>
</comment>
<evidence type="ECO:0000256" key="7">
    <source>
        <dbReference type="ARBA" id="ARBA00022755"/>
    </source>
</evidence>
<evidence type="ECO:0000313" key="14">
    <source>
        <dbReference type="Proteomes" id="UP000294364"/>
    </source>
</evidence>
<evidence type="ECO:0000256" key="11">
    <source>
        <dbReference type="HAMAP-Rule" id="MF_00137"/>
    </source>
</evidence>
<protein>
    <recommendedName>
        <fullName evidence="4 11">Phosphoribosylaminoimidazole-succinocarboxamide synthase</fullName>
        <ecNumber evidence="3 11">6.3.2.6</ecNumber>
    </recommendedName>
    <alternativeName>
        <fullName evidence="9 11">SAICAR synthetase</fullName>
    </alternativeName>
</protein>